<organism evidence="1 2">
    <name type="scientific">Pseudomassariella vexata</name>
    <dbReference type="NCBI Taxonomy" id="1141098"/>
    <lineage>
        <taxon>Eukaryota</taxon>
        <taxon>Fungi</taxon>
        <taxon>Dikarya</taxon>
        <taxon>Ascomycota</taxon>
        <taxon>Pezizomycotina</taxon>
        <taxon>Sordariomycetes</taxon>
        <taxon>Xylariomycetidae</taxon>
        <taxon>Amphisphaeriales</taxon>
        <taxon>Pseudomassariaceae</taxon>
        <taxon>Pseudomassariella</taxon>
    </lineage>
</organism>
<comment type="caution">
    <text evidence="1">The sequence shown here is derived from an EMBL/GenBank/DDBJ whole genome shotgun (WGS) entry which is preliminary data.</text>
</comment>
<protein>
    <submittedName>
        <fullName evidence="1">Uncharacterized protein</fullName>
    </submittedName>
</protein>
<keyword evidence="2" id="KW-1185">Reference proteome</keyword>
<dbReference type="RefSeq" id="XP_040720204.1">
    <property type="nucleotide sequence ID" value="XM_040853310.1"/>
</dbReference>
<sequence>MTQDCDVKAADARMGNIMIGEDPCSRSPSLLQTQRSDPNFRFWKWNVGISGDSGHLRESSRVRGQNGHILLREATLGSVELCCRKKKLTSGAGEVELCRASGYHKLRSTYLLPSTSSNLAYSSRECPICPDELIHNIAAFPFYSFSPMGNGFASPFRKVRRPRYMQ</sequence>
<dbReference type="EMBL" id="MCFJ01000002">
    <property type="protein sequence ID" value="ORY70254.1"/>
    <property type="molecule type" value="Genomic_DNA"/>
</dbReference>
<dbReference type="AlphaFoldDB" id="A0A1Y2EG18"/>
<proteinExistence type="predicted"/>
<reference evidence="1 2" key="1">
    <citation type="submission" date="2016-07" db="EMBL/GenBank/DDBJ databases">
        <title>Pervasive Adenine N6-methylation of Active Genes in Fungi.</title>
        <authorList>
            <consortium name="DOE Joint Genome Institute"/>
            <person name="Mondo S.J."/>
            <person name="Dannebaum R.O."/>
            <person name="Kuo R.C."/>
            <person name="Labutti K."/>
            <person name="Haridas S."/>
            <person name="Kuo A."/>
            <person name="Salamov A."/>
            <person name="Ahrendt S.R."/>
            <person name="Lipzen A."/>
            <person name="Sullivan W."/>
            <person name="Andreopoulos W.B."/>
            <person name="Clum A."/>
            <person name="Lindquist E."/>
            <person name="Daum C."/>
            <person name="Ramamoorthy G.K."/>
            <person name="Gryganskyi A."/>
            <person name="Culley D."/>
            <person name="Magnuson J.K."/>
            <person name="James T.Y."/>
            <person name="O'Malley M.A."/>
            <person name="Stajich J.E."/>
            <person name="Spatafora J.W."/>
            <person name="Visel A."/>
            <person name="Grigoriev I.V."/>
        </authorList>
    </citation>
    <scope>NUCLEOTIDE SEQUENCE [LARGE SCALE GENOMIC DNA]</scope>
    <source>
        <strain evidence="1 2">CBS 129021</strain>
    </source>
</reference>
<gene>
    <name evidence="1" type="ORF">BCR38DRAFT_103076</name>
</gene>
<evidence type="ECO:0000313" key="2">
    <source>
        <dbReference type="Proteomes" id="UP000193689"/>
    </source>
</evidence>
<dbReference type="GeneID" id="63769522"/>
<evidence type="ECO:0000313" key="1">
    <source>
        <dbReference type="EMBL" id="ORY70254.1"/>
    </source>
</evidence>
<dbReference type="InParanoid" id="A0A1Y2EG18"/>
<dbReference type="Proteomes" id="UP000193689">
    <property type="component" value="Unassembled WGS sequence"/>
</dbReference>
<accession>A0A1Y2EG18</accession>
<name>A0A1Y2EG18_9PEZI</name>